<dbReference type="PATRIC" id="fig|42253.5.peg.2137"/>
<feature type="compositionally biased region" description="Basic and acidic residues" evidence="1">
    <location>
        <begin position="106"/>
        <end position="121"/>
    </location>
</feature>
<feature type="domain" description="HD-GYP" evidence="2">
    <location>
        <begin position="172"/>
        <end position="369"/>
    </location>
</feature>
<dbReference type="EMBL" id="CP011801">
    <property type="protein sequence ID" value="ALA58585.1"/>
    <property type="molecule type" value="Genomic_DNA"/>
</dbReference>
<dbReference type="NCBIfam" id="TIGR00277">
    <property type="entry name" value="HDIG"/>
    <property type="match status" value="1"/>
</dbReference>
<dbReference type="InterPro" id="IPR006675">
    <property type="entry name" value="HDIG_dom"/>
</dbReference>
<accession>A0A0K2GCA2</accession>
<dbReference type="PANTHER" id="PTHR43155">
    <property type="entry name" value="CYCLIC DI-GMP PHOSPHODIESTERASE PA4108-RELATED"/>
    <property type="match status" value="1"/>
</dbReference>
<dbReference type="InterPro" id="IPR021812">
    <property type="entry name" value="DUF3391"/>
</dbReference>
<protein>
    <submittedName>
        <fullName evidence="3">Putative Metal dependent phosphohydrolase</fullName>
    </submittedName>
</protein>
<evidence type="ECO:0000313" key="3">
    <source>
        <dbReference type="EMBL" id="ALA58585.1"/>
    </source>
</evidence>
<keyword evidence="3" id="KW-0378">Hydrolase</keyword>
<dbReference type="KEGG" id="nmv:NITMOv2_2168"/>
<dbReference type="RefSeq" id="WP_053379733.1">
    <property type="nucleotide sequence ID" value="NZ_CP011801.1"/>
</dbReference>
<dbReference type="InterPro" id="IPR003607">
    <property type="entry name" value="HD/PDEase_dom"/>
</dbReference>
<evidence type="ECO:0000256" key="1">
    <source>
        <dbReference type="SAM" id="MobiDB-lite"/>
    </source>
</evidence>
<dbReference type="Pfam" id="PF13487">
    <property type="entry name" value="HD_5"/>
    <property type="match status" value="1"/>
</dbReference>
<dbReference type="SMART" id="SM00471">
    <property type="entry name" value="HDc"/>
    <property type="match status" value="1"/>
</dbReference>
<name>A0A0K2GCA2_NITMO</name>
<feature type="region of interest" description="Disordered" evidence="1">
    <location>
        <begin position="60"/>
        <end position="129"/>
    </location>
</feature>
<evidence type="ECO:0000259" key="2">
    <source>
        <dbReference type="PROSITE" id="PS51832"/>
    </source>
</evidence>
<dbReference type="Gene3D" id="1.10.3210.10">
    <property type="entry name" value="Hypothetical protein af1432"/>
    <property type="match status" value="1"/>
</dbReference>
<dbReference type="PROSITE" id="PS51832">
    <property type="entry name" value="HD_GYP"/>
    <property type="match status" value="1"/>
</dbReference>
<dbReference type="AlphaFoldDB" id="A0A0K2GCA2"/>
<feature type="compositionally biased region" description="Basic and acidic residues" evidence="1">
    <location>
        <begin position="75"/>
        <end position="87"/>
    </location>
</feature>
<proteinExistence type="predicted"/>
<dbReference type="GO" id="GO:0016787">
    <property type="term" value="F:hydrolase activity"/>
    <property type="evidence" value="ECO:0007669"/>
    <property type="project" value="UniProtKB-KW"/>
</dbReference>
<organism evidence="3 4">
    <name type="scientific">Nitrospira moscoviensis</name>
    <dbReference type="NCBI Taxonomy" id="42253"/>
    <lineage>
        <taxon>Bacteria</taxon>
        <taxon>Pseudomonadati</taxon>
        <taxon>Nitrospirota</taxon>
        <taxon>Nitrospiria</taxon>
        <taxon>Nitrospirales</taxon>
        <taxon>Nitrospiraceae</taxon>
        <taxon>Nitrospira</taxon>
    </lineage>
</organism>
<dbReference type="OrthoDB" id="9764808at2"/>
<reference evidence="3 4" key="1">
    <citation type="journal article" date="2015" name="Proc. Natl. Acad. Sci. U.S.A.">
        <title>Expanded metabolic versatility of ubiquitous nitrite-oxidizing bacteria from the genus Nitrospira.</title>
        <authorList>
            <person name="Koch H."/>
            <person name="Lucker S."/>
            <person name="Albertsen M."/>
            <person name="Kitzinger K."/>
            <person name="Herbold C."/>
            <person name="Spieck E."/>
            <person name="Nielsen P.H."/>
            <person name="Wagner M."/>
            <person name="Daims H."/>
        </authorList>
    </citation>
    <scope>NUCLEOTIDE SEQUENCE [LARGE SCALE GENOMIC DNA]</scope>
    <source>
        <strain evidence="3 4">NSP M-1</strain>
    </source>
</reference>
<dbReference type="Pfam" id="PF11871">
    <property type="entry name" value="DUF3391"/>
    <property type="match status" value="1"/>
</dbReference>
<dbReference type="STRING" id="42253.NITMOv2_2168"/>
<dbReference type="CDD" id="cd00077">
    <property type="entry name" value="HDc"/>
    <property type="match status" value="1"/>
</dbReference>
<dbReference type="PANTHER" id="PTHR43155:SF2">
    <property type="entry name" value="CYCLIC DI-GMP PHOSPHODIESTERASE PA4108"/>
    <property type="match status" value="1"/>
</dbReference>
<dbReference type="InterPro" id="IPR037522">
    <property type="entry name" value="HD_GYP_dom"/>
</dbReference>
<sequence length="441" mass="49200">MTKRIAIDELRPGMRIARLDRSWLATPFLRHRMVVSSAEQIEQLRSCGVRTLEVLLEDEEFPGQESFRPAPGHLPPDEGGRSHAQRAEEEDEVRHHVRVAPSGSSRPEERDQAPREARGRVPDPVPFDEELPAARQVYRAAKSIIEGAMHDVRMGRAINMEAVNQVVADMADSVLRNPDALTSLSRLKRFDEYTFYHSVNTALLALSLGRSLGFDGEQLHQLGVGMLLHDIGKTKIPLEILNKPGRFEPHEFELMKQHVMRGAEVLSDMTGLADPYLKPALEHHERVDGSGYPHRRGKTELSPHGLIAAVVDIYDAITSDRCYHKAKPAHEALQFLYLISQKGHLDHAIVQRFIQVVGVYPVGSVVELNTGEVAVVRTLEREAPLEPSVILVQGAGRTFLAHPVTIDLRRQSGRPHRSIAVVKDPLLVGVNPGLFLDQESL</sequence>
<keyword evidence="4" id="KW-1185">Reference proteome</keyword>
<evidence type="ECO:0000313" key="4">
    <source>
        <dbReference type="Proteomes" id="UP000069205"/>
    </source>
</evidence>
<dbReference type="Proteomes" id="UP000069205">
    <property type="component" value="Chromosome"/>
</dbReference>
<gene>
    <name evidence="3" type="ORF">NITMOv2_2168</name>
</gene>
<dbReference type="SUPFAM" id="SSF109604">
    <property type="entry name" value="HD-domain/PDEase-like"/>
    <property type="match status" value="1"/>
</dbReference>